<dbReference type="InterPro" id="IPR000615">
    <property type="entry name" value="Bestrophin"/>
</dbReference>
<dbReference type="OrthoDB" id="201595at2759"/>
<dbReference type="GO" id="GO:0005254">
    <property type="term" value="F:chloride channel activity"/>
    <property type="evidence" value="ECO:0007669"/>
    <property type="project" value="UniProtKB-KW"/>
</dbReference>
<dbReference type="Proteomes" id="UP000784294">
    <property type="component" value="Unassembled WGS sequence"/>
</dbReference>
<keyword evidence="4 6" id="KW-0472">Membrane</keyword>
<name>A0A448WZW9_9PLAT</name>
<reference evidence="7" key="1">
    <citation type="submission" date="2018-11" db="EMBL/GenBank/DDBJ databases">
        <authorList>
            <consortium name="Pathogen Informatics"/>
        </authorList>
    </citation>
    <scope>NUCLEOTIDE SEQUENCE</scope>
</reference>
<evidence type="ECO:0000256" key="3">
    <source>
        <dbReference type="ARBA" id="ARBA00022989"/>
    </source>
</evidence>
<accession>A0A448WZW9</accession>
<dbReference type="GO" id="GO:0034707">
    <property type="term" value="C:chloride channel complex"/>
    <property type="evidence" value="ECO:0007669"/>
    <property type="project" value="UniProtKB-KW"/>
</dbReference>
<feature type="transmembrane region" description="Helical" evidence="6">
    <location>
        <begin position="15"/>
        <end position="33"/>
    </location>
</feature>
<dbReference type="EMBL" id="CAAALY010067844">
    <property type="protein sequence ID" value="VEL24458.1"/>
    <property type="molecule type" value="Genomic_DNA"/>
</dbReference>
<sequence>MTKLCIYCGRLNEKVPVAFVLGFYVTLVVGRWWDQFMSLPWPDEIAFSLTAFFHGTNERAICMRRSVMRYVNLSFCLALRNISSRARLRFPQEQHLLA</sequence>
<evidence type="ECO:0000256" key="4">
    <source>
        <dbReference type="ARBA" id="ARBA00023136"/>
    </source>
</evidence>
<comment type="subcellular location">
    <subcellularLocation>
        <location evidence="6">Cell membrane</location>
        <topology evidence="6">Multi-pass membrane protein</topology>
    </subcellularLocation>
    <subcellularLocation>
        <location evidence="1">Membrane</location>
    </subcellularLocation>
</comment>
<keyword evidence="6" id="KW-0406">Ion transport</keyword>
<comment type="similarity">
    <text evidence="5 6">Belongs to the anion channel-forming bestrophin (TC 1.A.46) family. Calcium-sensitive chloride channel subfamily.</text>
</comment>
<dbReference type="PANTHER" id="PTHR10736">
    <property type="entry name" value="BESTROPHIN"/>
    <property type="match status" value="1"/>
</dbReference>
<gene>
    <name evidence="7" type="ORF">PXEA_LOCUS17898</name>
</gene>
<dbReference type="GO" id="GO:0005886">
    <property type="term" value="C:plasma membrane"/>
    <property type="evidence" value="ECO:0007669"/>
    <property type="project" value="UniProtKB-SubCell"/>
</dbReference>
<evidence type="ECO:0000313" key="7">
    <source>
        <dbReference type="EMBL" id="VEL24458.1"/>
    </source>
</evidence>
<dbReference type="Pfam" id="PF01062">
    <property type="entry name" value="Bestrophin"/>
    <property type="match status" value="1"/>
</dbReference>
<evidence type="ECO:0000256" key="1">
    <source>
        <dbReference type="ARBA" id="ARBA00004370"/>
    </source>
</evidence>
<comment type="function">
    <text evidence="6">Forms chloride channels.</text>
</comment>
<comment type="caution">
    <text evidence="7">The sequence shown here is derived from an EMBL/GenBank/DDBJ whole genome shotgun (WGS) entry which is preliminary data.</text>
</comment>
<keyword evidence="6" id="KW-0813">Transport</keyword>
<organism evidence="7 8">
    <name type="scientific">Protopolystoma xenopodis</name>
    <dbReference type="NCBI Taxonomy" id="117903"/>
    <lineage>
        <taxon>Eukaryota</taxon>
        <taxon>Metazoa</taxon>
        <taxon>Spiralia</taxon>
        <taxon>Lophotrochozoa</taxon>
        <taxon>Platyhelminthes</taxon>
        <taxon>Monogenea</taxon>
        <taxon>Polyopisthocotylea</taxon>
        <taxon>Polystomatidea</taxon>
        <taxon>Polystomatidae</taxon>
        <taxon>Protopolystoma</taxon>
    </lineage>
</organism>
<protein>
    <recommendedName>
        <fullName evidence="6">Bestrophin homolog</fullName>
    </recommendedName>
</protein>
<evidence type="ECO:0000256" key="2">
    <source>
        <dbReference type="ARBA" id="ARBA00022692"/>
    </source>
</evidence>
<keyword evidence="6" id="KW-0407">Ion channel</keyword>
<keyword evidence="8" id="KW-1185">Reference proteome</keyword>
<comment type="caution">
    <text evidence="6">Lacks conserved residue(s) required for the propagation of feature annotation.</text>
</comment>
<keyword evidence="6" id="KW-1003">Cell membrane</keyword>
<evidence type="ECO:0000313" key="8">
    <source>
        <dbReference type="Proteomes" id="UP000784294"/>
    </source>
</evidence>
<keyword evidence="6" id="KW-0868">Chloride</keyword>
<keyword evidence="6" id="KW-0869">Chloride channel</keyword>
<keyword evidence="2 6" id="KW-0812">Transmembrane</keyword>
<dbReference type="AlphaFoldDB" id="A0A448WZW9"/>
<evidence type="ECO:0000256" key="6">
    <source>
        <dbReference type="RuleBase" id="RU363126"/>
    </source>
</evidence>
<evidence type="ECO:0000256" key="5">
    <source>
        <dbReference type="ARBA" id="ARBA00034769"/>
    </source>
</evidence>
<proteinExistence type="inferred from homology"/>
<keyword evidence="3 6" id="KW-1133">Transmembrane helix</keyword>
<dbReference type="InterPro" id="IPR021134">
    <property type="entry name" value="Bestrophin-like"/>
</dbReference>